<proteinExistence type="inferred from homology"/>
<dbReference type="SUPFAM" id="SSF54690">
    <property type="entry name" value="Molybdopterin synthase subunit MoaE"/>
    <property type="match status" value="1"/>
</dbReference>
<comment type="cofactor">
    <cofactor evidence="1">
        <name>FAD</name>
        <dbReference type="ChEBI" id="CHEBI:57692"/>
    </cofactor>
</comment>
<dbReference type="InterPro" id="IPR012280">
    <property type="entry name" value="Semialdhyde_DH_dimer_dom"/>
</dbReference>
<evidence type="ECO:0000256" key="20">
    <source>
        <dbReference type="ARBA" id="ARBA00049950"/>
    </source>
</evidence>
<comment type="catalytic activity">
    <reaction evidence="19">
        <text>L-aspartate 4-semialdehyde + phosphate + NADP(+) = 4-phospho-L-aspartate + NADPH + H(+)</text>
        <dbReference type="Rhea" id="RHEA:24284"/>
        <dbReference type="ChEBI" id="CHEBI:15378"/>
        <dbReference type="ChEBI" id="CHEBI:43474"/>
        <dbReference type="ChEBI" id="CHEBI:57535"/>
        <dbReference type="ChEBI" id="CHEBI:57783"/>
        <dbReference type="ChEBI" id="CHEBI:58349"/>
        <dbReference type="ChEBI" id="CHEBI:537519"/>
        <dbReference type="EC" id="1.2.1.11"/>
    </reaction>
    <physiologicalReaction direction="right-to-left" evidence="19">
        <dbReference type="Rhea" id="RHEA:24286"/>
    </physiologicalReaction>
</comment>
<evidence type="ECO:0000256" key="7">
    <source>
        <dbReference type="ARBA" id="ARBA00013120"/>
    </source>
</evidence>
<dbReference type="Gene3D" id="3.90.1170.40">
    <property type="entry name" value="Molybdopterin biosynthesis MoaE subunit"/>
    <property type="match status" value="1"/>
</dbReference>
<evidence type="ECO:0000256" key="16">
    <source>
        <dbReference type="ARBA" id="ARBA00023167"/>
    </source>
</evidence>
<dbReference type="STRING" id="331657.A0A4U0XA78"/>
<dbReference type="NCBIfam" id="TIGR00978">
    <property type="entry name" value="asd_EA"/>
    <property type="match status" value="1"/>
</dbReference>
<keyword evidence="14" id="KW-0560">Oxidoreductase</keyword>
<dbReference type="SMART" id="SM00859">
    <property type="entry name" value="Semialdhyde_dh"/>
    <property type="match status" value="1"/>
</dbReference>
<dbReference type="InterPro" id="IPR036563">
    <property type="entry name" value="MoaE_sf"/>
</dbReference>
<dbReference type="GO" id="GO:0009088">
    <property type="term" value="P:threonine biosynthetic process"/>
    <property type="evidence" value="ECO:0007669"/>
    <property type="project" value="UniProtKB-UniPathway"/>
</dbReference>
<dbReference type="GO" id="GO:0006777">
    <property type="term" value="P:Mo-molybdopterin cofactor biosynthetic process"/>
    <property type="evidence" value="ECO:0007669"/>
    <property type="project" value="InterPro"/>
</dbReference>
<evidence type="ECO:0000256" key="21">
    <source>
        <dbReference type="ARBA" id="ARBA00050041"/>
    </source>
</evidence>
<evidence type="ECO:0000313" key="26">
    <source>
        <dbReference type="Proteomes" id="UP000308768"/>
    </source>
</evidence>
<dbReference type="InterPro" id="IPR016169">
    <property type="entry name" value="FAD-bd_PCMH_sub2"/>
</dbReference>
<keyword evidence="15" id="KW-0496">Mitochondrion</keyword>
<dbReference type="PANTHER" id="PTHR11748">
    <property type="entry name" value="D-LACTATE DEHYDROGENASE"/>
    <property type="match status" value="1"/>
</dbReference>
<feature type="compositionally biased region" description="Basic and acidic residues" evidence="23">
    <location>
        <begin position="188"/>
        <end position="207"/>
    </location>
</feature>
<evidence type="ECO:0000256" key="5">
    <source>
        <dbReference type="ARBA" id="ARBA00008000"/>
    </source>
</evidence>
<dbReference type="CDD" id="cd18130">
    <property type="entry name" value="ASADH_C_arch_fung_like"/>
    <property type="match status" value="1"/>
</dbReference>
<keyword evidence="13" id="KW-0809">Transit peptide</keyword>
<evidence type="ECO:0000256" key="10">
    <source>
        <dbReference type="ARBA" id="ARBA00022697"/>
    </source>
</evidence>
<comment type="similarity">
    <text evidence="6">Belongs to the aspartate-semialdehyde dehydrogenase family.</text>
</comment>
<keyword evidence="9" id="KW-0285">Flavoprotein</keyword>
<comment type="pathway">
    <text evidence="4">Amino-acid biosynthesis; L-threonine biosynthesis; L-threonine from L-aspartate: step 2/5.</text>
</comment>
<name>A0A4U0XA78_9PEZI</name>
<accession>A0A4U0XA78</accession>
<evidence type="ECO:0000256" key="17">
    <source>
        <dbReference type="ARBA" id="ARBA00038897"/>
    </source>
</evidence>
<dbReference type="FunFam" id="3.30.360.10:FF:000016">
    <property type="entry name" value="Probable aspartate-semialdehyde dehydrogenase"/>
    <property type="match status" value="1"/>
</dbReference>
<comment type="caution">
    <text evidence="25">The sequence shown here is derived from an EMBL/GenBank/DDBJ whole genome shotgun (WGS) entry which is preliminary data.</text>
</comment>
<dbReference type="SUPFAM" id="SSF51735">
    <property type="entry name" value="NAD(P)-binding Rossmann-fold domains"/>
    <property type="match status" value="1"/>
</dbReference>
<dbReference type="AlphaFoldDB" id="A0A4U0XA78"/>
<dbReference type="Proteomes" id="UP000308768">
    <property type="component" value="Unassembled WGS sequence"/>
</dbReference>
<evidence type="ECO:0000256" key="8">
    <source>
        <dbReference type="ARBA" id="ARBA00022605"/>
    </source>
</evidence>
<evidence type="ECO:0000256" key="6">
    <source>
        <dbReference type="ARBA" id="ARBA00010584"/>
    </source>
</evidence>
<dbReference type="Gene3D" id="3.30.70.2740">
    <property type="match status" value="1"/>
</dbReference>
<evidence type="ECO:0000256" key="9">
    <source>
        <dbReference type="ARBA" id="ARBA00022630"/>
    </source>
</evidence>
<dbReference type="CDD" id="cd00756">
    <property type="entry name" value="MoaE"/>
    <property type="match status" value="1"/>
</dbReference>
<dbReference type="PANTHER" id="PTHR11748:SF111">
    <property type="entry name" value="D-LACTATE DEHYDROGENASE, MITOCHONDRIAL-RELATED"/>
    <property type="match status" value="1"/>
</dbReference>
<evidence type="ECO:0000256" key="14">
    <source>
        <dbReference type="ARBA" id="ARBA00023002"/>
    </source>
</evidence>
<reference evidence="25 26" key="1">
    <citation type="submission" date="2017-03" db="EMBL/GenBank/DDBJ databases">
        <title>Genomes of endolithic fungi from Antarctica.</title>
        <authorList>
            <person name="Coleine C."/>
            <person name="Masonjones S."/>
            <person name="Stajich J.E."/>
        </authorList>
    </citation>
    <scope>NUCLEOTIDE SEQUENCE [LARGE SCALE GENOMIC DNA]</scope>
    <source>
        <strain evidence="25 26">CCFEE 5187</strain>
    </source>
</reference>
<dbReference type="GO" id="GO:0009089">
    <property type="term" value="P:lysine biosynthetic process via diaminopimelate"/>
    <property type="evidence" value="ECO:0007669"/>
    <property type="project" value="UniProtKB-UniPathway"/>
</dbReference>
<dbReference type="InterPro" id="IPR005676">
    <property type="entry name" value="Asp_semi-ald_DH_pep-lack"/>
</dbReference>
<evidence type="ECO:0000256" key="15">
    <source>
        <dbReference type="ARBA" id="ARBA00023128"/>
    </source>
</evidence>
<dbReference type="InterPro" id="IPR016171">
    <property type="entry name" value="Vanillyl_alc_oxidase_C-sub2"/>
</dbReference>
<evidence type="ECO:0000256" key="2">
    <source>
        <dbReference type="ARBA" id="ARBA00004173"/>
    </source>
</evidence>
<comment type="function">
    <text evidence="20">Catalyzes the NADPH-dependent formation of L-aspartate 4-semialdehyde (L-ASA) by the reductive dephosphorylation of 4-phospho-L-aspartate. Mediates the second step in the biosynthesis of amino acids that derive from aspartate (the aspartate family of amino acids), including methioinine and threonine, the latter of which is a precursor to isoleucine.</text>
</comment>
<evidence type="ECO:0000259" key="24">
    <source>
        <dbReference type="PROSITE" id="PS51387"/>
    </source>
</evidence>
<protein>
    <recommendedName>
        <fullName evidence="21">Aspartate-semialdehyde dehydrogenase</fullName>
        <ecNumber evidence="17">1.1.2.4</ecNumber>
        <ecNumber evidence="7">1.2.1.11</ecNumber>
    </recommendedName>
</protein>
<dbReference type="SUPFAM" id="SSF55103">
    <property type="entry name" value="FAD-linked oxidases, C-terminal domain"/>
    <property type="match status" value="1"/>
</dbReference>
<evidence type="ECO:0000256" key="23">
    <source>
        <dbReference type="SAM" id="MobiDB-lite"/>
    </source>
</evidence>
<evidence type="ECO:0000313" key="25">
    <source>
        <dbReference type="EMBL" id="TKA73554.1"/>
    </source>
</evidence>
<sequence length="1221" mass="133256">MAFFLQKFMGPHLPKTEAQPAHDQTTMSGSEPLLQDQTPPAPATAVDEIPPADLSTAFTSPRSRRQLSLFLAGATFFTFSTLLTRRALLRRHALTKPNFYAPSNRPAPDVNGAIEAFEALNLATINVVSFGMMMTGGLLWSYDISSLEDLRRKVRGGLGVDGSGKSEMDAEEEMEEWLATVLARKEDKEKRRKREGIVEEERPRTNERGAPSNGIISEEGNEKPISQTWSLMHEKLAWSSALRVMKQLSADTVEKALINTTTRSASTKAQSKAETPMSITEPNIHVELTYDQLDVMSIMNRVRSPKAGAIVLFAGTTRDTFSSLPVQHLSYSSYPPLALRTLLSIARSMHSTHGLSAIALIHRLGTVPIGEESILIAVSAPHRQAAWRAGEEALEAIEELRSALGEDTISTDDEDLHRHGYSEWSSINIDQLPVAVAYPKATKEVSQVAKVCSKYKVPMIPYSGGSSLEANFSAPFGGMSVDFTFMDQVLALHEDDMDVVVQPSVGWMNLDEDIKKSGLFFPVDPGPSAMIGGMVGTSCSGTNAVRYGTMKEWVVNLTVVLADGTVIKTRRRPRKSAAGYNLTNLFIGSEGTLGLVTEITLKLAVIPQETSVAVVTFPTIRDAASAAAKVMRAGVPVACMEIMDEVQMDVVNRSGSTKKKWKVAHTMFFKFSGTKAGVQENIKLVKAISKAHKSGDFEFASGAEEQRELWSARKEALWSMMALRKEGDEVWSTDVAVPLSRLPDIIEISKKEMDDLGLFASVLGHIGDGNFHESIMYNAKDPEERARVEKCIHAMVDRALEMEGTCTGEHGIGLGKKESLVKELGSDTIGIMQKIKGSLDPHWLMNPGKIMDRPVSHHTLLRHTETSIAGVLGATGSVGQRFILLLALHPHFTLHAVGASERSAGKKYKDAVKWKQAFPMSKQLGELIVKQCRPEEFRDCDLVFSGLDSDVAGDVEMAFLKANLAVFSNAKNYRRDPLVPLVVPTVNLPHLDVLKHQRKHYGLDRGFLVCNSNCAVIGIVIPFAALLSKFGPINQVSVVTMQAVSGAGYPGVSSMDIIDNVVPFISGEEDKLETEAQKILGSVNADITGFEDQSLKISAACNRVPVLDGHTACVSLRFERRPPPSAEEVKQAMRDYVSDAQKLGCPSAPEHAIVVMEEPDRPQPRLDRETDRGYAVSVGRIREDESGIFDIKFVALSHNTVIGAAGSSILNAEAAVLKGYA</sequence>
<dbReference type="SUPFAM" id="SSF55347">
    <property type="entry name" value="Glyceraldehyde-3-phosphate dehydrogenase-like, C-terminal domain"/>
    <property type="match status" value="1"/>
</dbReference>
<dbReference type="FunFam" id="3.30.70.2740:FF:000001">
    <property type="entry name" value="D-lactate dehydrogenase mitochondrial"/>
    <property type="match status" value="1"/>
</dbReference>
<dbReference type="Gene3D" id="3.30.360.10">
    <property type="entry name" value="Dihydrodipicolinate Reductase, domain 2"/>
    <property type="match status" value="1"/>
</dbReference>
<dbReference type="UniPathway" id="UPA00051">
    <property type="reaction ID" value="UER00464"/>
</dbReference>
<feature type="domain" description="FAD-binding PCMH-type" evidence="24">
    <location>
        <begin position="429"/>
        <end position="606"/>
    </location>
</feature>
<dbReference type="GO" id="GO:0051287">
    <property type="term" value="F:NAD binding"/>
    <property type="evidence" value="ECO:0007669"/>
    <property type="project" value="InterPro"/>
</dbReference>
<comment type="subunit">
    <text evidence="18">Homotetramer; dimer of dimers.</text>
</comment>
<dbReference type="Pfam" id="PF01565">
    <property type="entry name" value="FAD_binding_4"/>
    <property type="match status" value="1"/>
</dbReference>
<dbReference type="GO" id="GO:1903457">
    <property type="term" value="P:lactate catabolic process"/>
    <property type="evidence" value="ECO:0007669"/>
    <property type="project" value="TreeGrafter"/>
</dbReference>
<evidence type="ECO:0000256" key="1">
    <source>
        <dbReference type="ARBA" id="ARBA00001974"/>
    </source>
</evidence>
<keyword evidence="16" id="KW-0486">Methionine biosynthesis</keyword>
<evidence type="ECO:0000256" key="11">
    <source>
        <dbReference type="ARBA" id="ARBA00022827"/>
    </source>
</evidence>
<dbReference type="Gene3D" id="3.40.50.720">
    <property type="entry name" value="NAD(P)-binding Rossmann-like Domain"/>
    <property type="match status" value="1"/>
</dbReference>
<dbReference type="CDD" id="cd02315">
    <property type="entry name" value="ScASADH_like_N"/>
    <property type="match status" value="1"/>
</dbReference>
<dbReference type="FunFam" id="3.30.465.10:FF:000014">
    <property type="entry name" value="D-lactate dehydrogenase (Cytochrome), putative"/>
    <property type="match status" value="1"/>
</dbReference>
<organism evidence="25 26">
    <name type="scientific">Cryomyces minteri</name>
    <dbReference type="NCBI Taxonomy" id="331657"/>
    <lineage>
        <taxon>Eukaryota</taxon>
        <taxon>Fungi</taxon>
        <taxon>Dikarya</taxon>
        <taxon>Ascomycota</taxon>
        <taxon>Pezizomycotina</taxon>
        <taxon>Dothideomycetes</taxon>
        <taxon>Dothideomycetes incertae sedis</taxon>
        <taxon>Cryomyces</taxon>
    </lineage>
</organism>
<dbReference type="InterPro" id="IPR003448">
    <property type="entry name" value="Mopterin_biosynth_MoaE"/>
</dbReference>
<dbReference type="GO" id="GO:0050661">
    <property type="term" value="F:NADP binding"/>
    <property type="evidence" value="ECO:0007669"/>
    <property type="project" value="InterPro"/>
</dbReference>
<dbReference type="GO" id="GO:0005739">
    <property type="term" value="C:mitochondrion"/>
    <property type="evidence" value="ECO:0007669"/>
    <property type="project" value="UniProtKB-SubCell"/>
</dbReference>
<dbReference type="EC" id="1.1.2.4" evidence="17"/>
<dbReference type="InterPro" id="IPR016164">
    <property type="entry name" value="FAD-linked_Oxase-like_C"/>
</dbReference>
<comment type="subcellular location">
    <subcellularLocation>
        <location evidence="2">Mitochondrion</location>
    </subcellularLocation>
</comment>
<dbReference type="UniPathway" id="UPA00034">
    <property type="reaction ID" value="UER00016"/>
</dbReference>
<feature type="region of interest" description="Disordered" evidence="23">
    <location>
        <begin position="188"/>
        <end position="220"/>
    </location>
</feature>
<evidence type="ECO:0000256" key="4">
    <source>
        <dbReference type="ARBA" id="ARBA00005097"/>
    </source>
</evidence>
<dbReference type="PROSITE" id="PS01103">
    <property type="entry name" value="ASD"/>
    <property type="match status" value="1"/>
</dbReference>
<dbReference type="Pfam" id="PF02913">
    <property type="entry name" value="FAD-oxidase_C"/>
    <property type="match status" value="1"/>
</dbReference>
<evidence type="ECO:0000256" key="13">
    <source>
        <dbReference type="ARBA" id="ARBA00022946"/>
    </source>
</evidence>
<dbReference type="InterPro" id="IPR000534">
    <property type="entry name" value="Semialdehyde_DH_NAD-bd"/>
</dbReference>
<dbReference type="GO" id="GO:0004458">
    <property type="term" value="F:D-lactate dehydrogenase (cytochrome) activity"/>
    <property type="evidence" value="ECO:0007669"/>
    <property type="project" value="UniProtKB-EC"/>
</dbReference>
<feature type="region of interest" description="Disordered" evidence="23">
    <location>
        <begin position="9"/>
        <end position="57"/>
    </location>
</feature>
<dbReference type="InterPro" id="IPR016166">
    <property type="entry name" value="FAD-bd_PCMH"/>
</dbReference>
<comment type="similarity">
    <text evidence="5">Belongs to the FAD-binding oxidoreductase/transferase type 4 family.</text>
</comment>
<dbReference type="GO" id="GO:0071949">
    <property type="term" value="F:FAD binding"/>
    <property type="evidence" value="ECO:0007669"/>
    <property type="project" value="InterPro"/>
</dbReference>
<dbReference type="OrthoDB" id="7786253at2759"/>
<dbReference type="Gene3D" id="1.10.45.10">
    <property type="entry name" value="Vanillyl-alcohol Oxidase, Chain A, domain 4"/>
    <property type="match status" value="1"/>
</dbReference>
<dbReference type="GO" id="GO:0008720">
    <property type="term" value="F:D-lactate dehydrogenase (NAD+) activity"/>
    <property type="evidence" value="ECO:0007669"/>
    <property type="project" value="TreeGrafter"/>
</dbReference>
<gene>
    <name evidence="25" type="ORF">B0A49_04188</name>
</gene>
<dbReference type="Pfam" id="PF02774">
    <property type="entry name" value="Semialdhyde_dhC"/>
    <property type="match status" value="1"/>
</dbReference>
<dbReference type="SUPFAM" id="SSF56176">
    <property type="entry name" value="FAD-binding/transporter-associated domain-like"/>
    <property type="match status" value="1"/>
</dbReference>
<dbReference type="InterPro" id="IPR004113">
    <property type="entry name" value="FAD-bd_oxidored_4_C"/>
</dbReference>
<dbReference type="InterPro" id="IPR036318">
    <property type="entry name" value="FAD-bd_PCMH-like_sf"/>
</dbReference>
<dbReference type="GO" id="GO:0004073">
    <property type="term" value="F:aspartate-semialdehyde dehydrogenase activity"/>
    <property type="evidence" value="ECO:0007669"/>
    <property type="project" value="UniProtKB-EC"/>
</dbReference>
<dbReference type="Pfam" id="PF01118">
    <property type="entry name" value="Semialdhyde_dh"/>
    <property type="match status" value="1"/>
</dbReference>
<dbReference type="GO" id="GO:0071266">
    <property type="term" value="P:'de novo' L-methionine biosynthetic process"/>
    <property type="evidence" value="ECO:0007669"/>
    <property type="project" value="UniProtKB-ARBA"/>
</dbReference>
<dbReference type="FunFam" id="3.40.50.720:FF:000200">
    <property type="entry name" value="Aspartate-semialdehyde dehydrogenase"/>
    <property type="match status" value="1"/>
</dbReference>
<keyword evidence="8" id="KW-0028">Amino-acid biosynthesis</keyword>
<dbReference type="PROSITE" id="PS51387">
    <property type="entry name" value="FAD_PCMH"/>
    <property type="match status" value="1"/>
</dbReference>
<dbReference type="UniPathway" id="UPA00050">
    <property type="reaction ID" value="UER00463"/>
</dbReference>
<comment type="catalytic activity">
    <reaction evidence="22">
        <text>(R)-lactate + 2 Fe(III)-[cytochrome c] = 2 Fe(II)-[cytochrome c] + pyruvate + 2 H(+)</text>
        <dbReference type="Rhea" id="RHEA:13521"/>
        <dbReference type="Rhea" id="RHEA-COMP:10350"/>
        <dbReference type="Rhea" id="RHEA-COMP:14399"/>
        <dbReference type="ChEBI" id="CHEBI:15361"/>
        <dbReference type="ChEBI" id="CHEBI:15378"/>
        <dbReference type="ChEBI" id="CHEBI:16004"/>
        <dbReference type="ChEBI" id="CHEBI:29033"/>
        <dbReference type="ChEBI" id="CHEBI:29034"/>
        <dbReference type="EC" id="1.1.2.4"/>
    </reaction>
</comment>
<evidence type="ECO:0000256" key="22">
    <source>
        <dbReference type="ARBA" id="ARBA00051436"/>
    </source>
</evidence>
<evidence type="ECO:0000256" key="3">
    <source>
        <dbReference type="ARBA" id="ARBA00005021"/>
    </source>
</evidence>
<dbReference type="InterPro" id="IPR006094">
    <property type="entry name" value="Oxid_FAD_bind_N"/>
</dbReference>
<evidence type="ECO:0000256" key="12">
    <source>
        <dbReference type="ARBA" id="ARBA00022857"/>
    </source>
</evidence>
<dbReference type="EC" id="1.2.1.11" evidence="7"/>
<dbReference type="InterPro" id="IPR036291">
    <property type="entry name" value="NAD(P)-bd_dom_sf"/>
</dbReference>
<dbReference type="Pfam" id="PF02391">
    <property type="entry name" value="MoaE"/>
    <property type="match status" value="1"/>
</dbReference>
<keyword evidence="11" id="KW-0274">FAD</keyword>
<dbReference type="InterPro" id="IPR000319">
    <property type="entry name" value="Asp-semialdehyde_DH_CS"/>
</dbReference>
<dbReference type="GO" id="GO:0046983">
    <property type="term" value="F:protein dimerization activity"/>
    <property type="evidence" value="ECO:0007669"/>
    <property type="project" value="InterPro"/>
</dbReference>
<dbReference type="EMBL" id="NAJN01000424">
    <property type="protein sequence ID" value="TKA73554.1"/>
    <property type="molecule type" value="Genomic_DNA"/>
</dbReference>
<dbReference type="Gene3D" id="3.30.465.10">
    <property type="match status" value="1"/>
</dbReference>
<comment type="pathway">
    <text evidence="3">Amino-acid biosynthesis; L-methionine biosynthesis via de novo pathway; L-homoserine from L-aspartate: step 2/3.</text>
</comment>
<evidence type="ECO:0000256" key="19">
    <source>
        <dbReference type="ARBA" id="ARBA00049864"/>
    </source>
</evidence>
<keyword evidence="26" id="KW-1185">Reference proteome</keyword>
<keyword evidence="12" id="KW-0521">NADP</keyword>
<evidence type="ECO:0000256" key="18">
    <source>
        <dbReference type="ARBA" id="ARBA00044762"/>
    </source>
</evidence>
<dbReference type="NCBIfam" id="NF006416">
    <property type="entry name" value="PRK08664.1"/>
    <property type="match status" value="1"/>
</dbReference>
<dbReference type="FunFam" id="1.10.45.10:FF:000001">
    <property type="entry name" value="D-lactate dehydrogenase mitochondrial"/>
    <property type="match status" value="1"/>
</dbReference>
<keyword evidence="10" id="KW-0791">Threonine biosynthesis</keyword>